<protein>
    <recommendedName>
        <fullName evidence="2">Histone deacetylase domain-containing protein</fullName>
    </recommendedName>
</protein>
<feature type="non-terminal residue" evidence="3">
    <location>
        <position position="1"/>
    </location>
</feature>
<dbReference type="PANTHER" id="PTHR10625">
    <property type="entry name" value="HISTONE DEACETYLASE HDAC1-RELATED"/>
    <property type="match status" value="1"/>
</dbReference>
<feature type="domain" description="Histone deacetylase" evidence="2">
    <location>
        <begin position="1"/>
        <end position="72"/>
    </location>
</feature>
<dbReference type="InterPro" id="IPR023801">
    <property type="entry name" value="His_deacetylse_dom"/>
</dbReference>
<comment type="caution">
    <text evidence="3">The sequence shown here is derived from an EMBL/GenBank/DDBJ whole genome shotgun (WGS) entry which is preliminary data.</text>
</comment>
<name>J9DMP3_WUCBA</name>
<evidence type="ECO:0000259" key="2">
    <source>
        <dbReference type="Pfam" id="PF00850"/>
    </source>
</evidence>
<evidence type="ECO:0000313" key="4">
    <source>
        <dbReference type="Proteomes" id="UP000004810"/>
    </source>
</evidence>
<dbReference type="InterPro" id="IPR023696">
    <property type="entry name" value="Ureohydrolase_dom_sf"/>
</dbReference>
<dbReference type="EMBL" id="ADBV01020669">
    <property type="protein sequence ID" value="EJW70756.1"/>
    <property type="molecule type" value="Genomic_DNA"/>
</dbReference>
<evidence type="ECO:0000256" key="1">
    <source>
        <dbReference type="ARBA" id="ARBA00048287"/>
    </source>
</evidence>
<dbReference type="SUPFAM" id="SSF52768">
    <property type="entry name" value="Arginase/deacetylase"/>
    <property type="match status" value="1"/>
</dbReference>
<feature type="non-terminal residue" evidence="3">
    <location>
        <position position="74"/>
    </location>
</feature>
<evidence type="ECO:0000313" key="3">
    <source>
        <dbReference type="EMBL" id="EJW70756.1"/>
    </source>
</evidence>
<dbReference type="AlphaFoldDB" id="J9DMP3"/>
<reference evidence="4" key="1">
    <citation type="submission" date="2012-08" db="EMBL/GenBank/DDBJ databases">
        <title>The Genome Sequence of Wuchereria bancrofti.</title>
        <authorList>
            <person name="Nutman T.B."/>
            <person name="Fink D.L."/>
            <person name="Russ C."/>
            <person name="Young S."/>
            <person name="Zeng Q."/>
            <person name="Koehrsen M."/>
            <person name="Alvarado L."/>
            <person name="Berlin A."/>
            <person name="Chapman S.B."/>
            <person name="Chen Z."/>
            <person name="Freedman E."/>
            <person name="Gellesch M."/>
            <person name="Goldberg J."/>
            <person name="Griggs A."/>
            <person name="Gujja S."/>
            <person name="Heilman E.R."/>
            <person name="Heiman D."/>
            <person name="Hepburn T."/>
            <person name="Howarth C."/>
            <person name="Jen D."/>
            <person name="Larson L."/>
            <person name="Lewis B."/>
            <person name="Mehta T."/>
            <person name="Park D."/>
            <person name="Pearson M."/>
            <person name="Roberts A."/>
            <person name="Saif S."/>
            <person name="Shea T."/>
            <person name="Shenoy N."/>
            <person name="Sisk P."/>
            <person name="Stolte C."/>
            <person name="Sykes S."/>
            <person name="Walk T."/>
            <person name="White J."/>
            <person name="Yandava C."/>
            <person name="Haas B."/>
            <person name="Henn M.R."/>
            <person name="Nusbaum C."/>
            <person name="Birren B."/>
        </authorList>
    </citation>
    <scope>NUCLEOTIDE SEQUENCE [LARGE SCALE GENOMIC DNA]</scope>
    <source>
        <strain evidence="4">NA</strain>
    </source>
</reference>
<dbReference type="GO" id="GO:0016581">
    <property type="term" value="C:NuRD complex"/>
    <property type="evidence" value="ECO:0007669"/>
    <property type="project" value="TreeGrafter"/>
</dbReference>
<dbReference type="Gene3D" id="3.40.800.20">
    <property type="entry name" value="Histone deacetylase domain"/>
    <property type="match status" value="1"/>
</dbReference>
<dbReference type="GO" id="GO:0141221">
    <property type="term" value="F:histone deacetylase activity, hydrolytic mechanism"/>
    <property type="evidence" value="ECO:0007669"/>
    <property type="project" value="UniProtKB-EC"/>
</dbReference>
<dbReference type="InterPro" id="IPR037138">
    <property type="entry name" value="His_deacetylse_dom_sf"/>
</dbReference>
<dbReference type="PRINTS" id="PR01271">
    <property type="entry name" value="HISDACETLASE"/>
</dbReference>
<comment type="catalytic activity">
    <reaction evidence="1">
        <text>N(6)-acetyl-L-lysyl-[histone] + H2O = L-lysyl-[histone] + acetate</text>
        <dbReference type="Rhea" id="RHEA:58196"/>
        <dbReference type="Rhea" id="RHEA-COMP:9845"/>
        <dbReference type="Rhea" id="RHEA-COMP:11338"/>
        <dbReference type="ChEBI" id="CHEBI:15377"/>
        <dbReference type="ChEBI" id="CHEBI:29969"/>
        <dbReference type="ChEBI" id="CHEBI:30089"/>
        <dbReference type="ChEBI" id="CHEBI:61930"/>
        <dbReference type="EC" id="3.5.1.98"/>
    </reaction>
</comment>
<gene>
    <name evidence="3" type="ORF">WUBG_18337</name>
</gene>
<dbReference type="InterPro" id="IPR003084">
    <property type="entry name" value="HDAC_I/II"/>
</dbReference>
<proteinExistence type="predicted"/>
<accession>J9DMP3</accession>
<dbReference type="PANTHER" id="PTHR10625:SF29">
    <property type="entry name" value="HISTONE DEACETYLASE 1"/>
    <property type="match status" value="1"/>
</dbReference>
<dbReference type="Pfam" id="PF00850">
    <property type="entry name" value="Hist_deacetyl"/>
    <property type="match status" value="1"/>
</dbReference>
<dbReference type="GO" id="GO:0031507">
    <property type="term" value="P:heterochromatin formation"/>
    <property type="evidence" value="ECO:0007669"/>
    <property type="project" value="TreeGrafter"/>
</dbReference>
<dbReference type="Proteomes" id="UP000004810">
    <property type="component" value="Unassembled WGS sequence"/>
</dbReference>
<sequence>VLYVDIDVHHGDGVEEAFYTTDRVMTCSFHKYGDFFPGTGELKDIGAGRGKYYAVNVPLRDGITDESYQSIFVP</sequence>
<organism evidence="3 4">
    <name type="scientific">Wuchereria bancrofti</name>
    <dbReference type="NCBI Taxonomy" id="6293"/>
    <lineage>
        <taxon>Eukaryota</taxon>
        <taxon>Metazoa</taxon>
        <taxon>Ecdysozoa</taxon>
        <taxon>Nematoda</taxon>
        <taxon>Chromadorea</taxon>
        <taxon>Rhabditida</taxon>
        <taxon>Spirurina</taxon>
        <taxon>Spiruromorpha</taxon>
        <taxon>Filarioidea</taxon>
        <taxon>Onchocercidae</taxon>
        <taxon>Wuchereria</taxon>
    </lineage>
</organism>